<accession>A0A8H9IIE5</accession>
<evidence type="ECO:0000313" key="2">
    <source>
        <dbReference type="EMBL" id="GHC40816.1"/>
    </source>
</evidence>
<dbReference type="EMBL" id="BMZN01000001">
    <property type="protein sequence ID" value="GHC40816.1"/>
    <property type="molecule type" value="Genomic_DNA"/>
</dbReference>
<dbReference type="Pfam" id="PF13924">
    <property type="entry name" value="Lipocalin_5"/>
    <property type="match status" value="1"/>
</dbReference>
<dbReference type="InterPro" id="IPR024311">
    <property type="entry name" value="Lipocalin-like"/>
</dbReference>
<dbReference type="Proteomes" id="UP000608923">
    <property type="component" value="Unassembled WGS sequence"/>
</dbReference>
<comment type="caution">
    <text evidence="2">The sequence shown here is derived from an EMBL/GenBank/DDBJ whole genome shotgun (WGS) entry which is preliminary data.</text>
</comment>
<evidence type="ECO:0000259" key="1">
    <source>
        <dbReference type="Pfam" id="PF13924"/>
    </source>
</evidence>
<keyword evidence="3" id="KW-1185">Reference proteome</keyword>
<feature type="domain" description="Lipocalin-like" evidence="1">
    <location>
        <begin position="10"/>
        <end position="137"/>
    </location>
</feature>
<gene>
    <name evidence="2" type="ORF">GCM10010096_09280</name>
</gene>
<reference evidence="3" key="1">
    <citation type="journal article" date="2019" name="Int. J. Syst. Evol. Microbiol.">
        <title>The Global Catalogue of Microorganisms (GCM) 10K type strain sequencing project: providing services to taxonomists for standard genome sequencing and annotation.</title>
        <authorList>
            <consortium name="The Broad Institute Genomics Platform"/>
            <consortium name="The Broad Institute Genome Sequencing Center for Infectious Disease"/>
            <person name="Wu L."/>
            <person name="Ma J."/>
        </authorList>
    </citation>
    <scope>NUCLEOTIDE SEQUENCE [LARGE SCALE GENOMIC DNA]</scope>
    <source>
        <strain evidence="3">KCTC 42083</strain>
    </source>
</reference>
<protein>
    <recommendedName>
        <fullName evidence="1">Lipocalin-like domain-containing protein</fullName>
    </recommendedName>
</protein>
<dbReference type="RefSeq" id="WP_189391278.1">
    <property type="nucleotide sequence ID" value="NZ_BMZN01000001.1"/>
</dbReference>
<dbReference type="AlphaFoldDB" id="A0A8H9IIE5"/>
<name>A0A8H9IIE5_9BURK</name>
<sequence length="141" mass="15314">MSHILRSKLIGVWKLMSFNFVPSDGSPSYPGLGPKPIGMLIYTGTGYMAAQLGSSDRTVQDPCQSLVDSYLAYAGTFEVNEAAQCVTHFVDMSLYPDWVDVPQPRLARFTEGALELITRDPVVVGGKLGMGTLLWNRAGPT</sequence>
<organism evidence="2 3">
    <name type="scientific">Alcaligenes pakistanensis</name>
    <dbReference type="NCBI Taxonomy" id="1482717"/>
    <lineage>
        <taxon>Bacteria</taxon>
        <taxon>Pseudomonadati</taxon>
        <taxon>Pseudomonadota</taxon>
        <taxon>Betaproteobacteria</taxon>
        <taxon>Burkholderiales</taxon>
        <taxon>Alcaligenaceae</taxon>
        <taxon>Alcaligenes</taxon>
    </lineage>
</organism>
<proteinExistence type="predicted"/>
<evidence type="ECO:0000313" key="3">
    <source>
        <dbReference type="Proteomes" id="UP000608923"/>
    </source>
</evidence>